<reference evidence="11 12" key="1">
    <citation type="submission" date="2018-05" db="EMBL/GenBank/DDBJ databases">
        <title>Genome sequences of two Antarctic strains of Pseudomonas prosekii: insights into adaptation to extreme conditions.</title>
        <authorList>
            <person name="Snopkova K."/>
            <person name="Dufkova K."/>
            <person name="Cejkova D."/>
            <person name="Sedlacek I."/>
            <person name="Smajs D."/>
        </authorList>
    </citation>
    <scope>NUCLEOTIDE SEQUENCE [LARGE SCALE GENOMIC DNA]</scope>
    <source>
        <strain evidence="11 12">P2673</strain>
    </source>
</reference>
<feature type="domain" description="TonB C-terminal" evidence="10">
    <location>
        <begin position="18"/>
        <end position="114"/>
    </location>
</feature>
<dbReference type="NCBIfam" id="TIGR01352">
    <property type="entry name" value="tonB_Cterm"/>
    <property type="match status" value="1"/>
</dbReference>
<evidence type="ECO:0000256" key="2">
    <source>
        <dbReference type="ARBA" id="ARBA00006555"/>
    </source>
</evidence>
<keyword evidence="7" id="KW-0653">Protein transport</keyword>
<dbReference type="GO" id="GO:0098797">
    <property type="term" value="C:plasma membrane protein complex"/>
    <property type="evidence" value="ECO:0007669"/>
    <property type="project" value="TreeGrafter"/>
</dbReference>
<dbReference type="Proteomes" id="UP000245056">
    <property type="component" value="Unassembled WGS sequence"/>
</dbReference>
<gene>
    <name evidence="11" type="ORF">C9I49_10035</name>
</gene>
<dbReference type="GO" id="GO:0015031">
    <property type="term" value="P:protein transport"/>
    <property type="evidence" value="ECO:0007669"/>
    <property type="project" value="UniProtKB-KW"/>
</dbReference>
<dbReference type="Pfam" id="PF03544">
    <property type="entry name" value="TonB_C"/>
    <property type="match status" value="1"/>
</dbReference>
<evidence type="ECO:0000256" key="9">
    <source>
        <dbReference type="ARBA" id="ARBA00023136"/>
    </source>
</evidence>
<evidence type="ECO:0000256" key="7">
    <source>
        <dbReference type="ARBA" id="ARBA00022927"/>
    </source>
</evidence>
<evidence type="ECO:0000259" key="10">
    <source>
        <dbReference type="PROSITE" id="PS52015"/>
    </source>
</evidence>
<dbReference type="SUPFAM" id="SSF74653">
    <property type="entry name" value="TolA/TonB C-terminal domain"/>
    <property type="match status" value="1"/>
</dbReference>
<name>A0A2U2DA21_9PSED</name>
<dbReference type="PANTHER" id="PTHR33446:SF2">
    <property type="entry name" value="PROTEIN TONB"/>
    <property type="match status" value="1"/>
</dbReference>
<dbReference type="GO" id="GO:0031992">
    <property type="term" value="F:energy transducer activity"/>
    <property type="evidence" value="ECO:0007669"/>
    <property type="project" value="TreeGrafter"/>
</dbReference>
<evidence type="ECO:0000256" key="8">
    <source>
        <dbReference type="ARBA" id="ARBA00022989"/>
    </source>
</evidence>
<evidence type="ECO:0000256" key="4">
    <source>
        <dbReference type="ARBA" id="ARBA00022475"/>
    </source>
</evidence>
<dbReference type="InterPro" id="IPR037682">
    <property type="entry name" value="TonB_C"/>
</dbReference>
<dbReference type="InterPro" id="IPR006260">
    <property type="entry name" value="TonB/TolA_C"/>
</dbReference>
<comment type="similarity">
    <text evidence="2">Belongs to the TonB family.</text>
</comment>
<dbReference type="EMBL" id="QFAW01000010">
    <property type="protein sequence ID" value="PWE45880.1"/>
    <property type="molecule type" value="Genomic_DNA"/>
</dbReference>
<evidence type="ECO:0000313" key="11">
    <source>
        <dbReference type="EMBL" id="PWE45880.1"/>
    </source>
</evidence>
<keyword evidence="6" id="KW-0812">Transmembrane</keyword>
<organism evidence="11 12">
    <name type="scientific">Pseudomonas prosekii</name>
    <dbReference type="NCBI Taxonomy" id="1148509"/>
    <lineage>
        <taxon>Bacteria</taxon>
        <taxon>Pseudomonadati</taxon>
        <taxon>Pseudomonadota</taxon>
        <taxon>Gammaproteobacteria</taxon>
        <taxon>Pseudomonadales</taxon>
        <taxon>Pseudomonadaceae</taxon>
        <taxon>Pseudomonas</taxon>
    </lineage>
</organism>
<evidence type="ECO:0000256" key="3">
    <source>
        <dbReference type="ARBA" id="ARBA00022448"/>
    </source>
</evidence>
<comment type="caution">
    <text evidence="11">The sequence shown here is derived from an EMBL/GenBank/DDBJ whole genome shotgun (WGS) entry which is preliminary data.</text>
</comment>
<evidence type="ECO:0000256" key="6">
    <source>
        <dbReference type="ARBA" id="ARBA00022692"/>
    </source>
</evidence>
<evidence type="ECO:0000313" key="12">
    <source>
        <dbReference type="Proteomes" id="UP000245056"/>
    </source>
</evidence>
<keyword evidence="8" id="KW-1133">Transmembrane helix</keyword>
<accession>A0A2U2DA21</accession>
<keyword evidence="3" id="KW-0813">Transport</keyword>
<evidence type="ECO:0000256" key="5">
    <source>
        <dbReference type="ARBA" id="ARBA00022519"/>
    </source>
</evidence>
<comment type="subcellular location">
    <subcellularLocation>
        <location evidence="1">Cell inner membrane</location>
        <topology evidence="1">Single-pass membrane protein</topology>
        <orientation evidence="1">Periplasmic side</orientation>
    </subcellularLocation>
</comment>
<dbReference type="PANTHER" id="PTHR33446">
    <property type="entry name" value="PROTEIN TONB-RELATED"/>
    <property type="match status" value="1"/>
</dbReference>
<protein>
    <submittedName>
        <fullName evidence="11">Energy transducer TonB</fullName>
    </submittedName>
</protein>
<dbReference type="Gene3D" id="3.30.1150.10">
    <property type="match status" value="1"/>
</dbReference>
<dbReference type="PROSITE" id="PS52015">
    <property type="entry name" value="TONB_CTD"/>
    <property type="match status" value="1"/>
</dbReference>
<keyword evidence="5" id="KW-0997">Cell inner membrane</keyword>
<dbReference type="InterPro" id="IPR051045">
    <property type="entry name" value="TonB-dependent_transducer"/>
</dbReference>
<proteinExistence type="inferred from homology"/>
<keyword evidence="4" id="KW-1003">Cell membrane</keyword>
<keyword evidence="9" id="KW-0472">Membrane</keyword>
<dbReference type="OrthoDB" id="7032307at2"/>
<dbReference type="GO" id="GO:0055085">
    <property type="term" value="P:transmembrane transport"/>
    <property type="evidence" value="ECO:0007669"/>
    <property type="project" value="InterPro"/>
</dbReference>
<dbReference type="AlphaFoldDB" id="A0A2U2DA21"/>
<sequence length="204" mass="23073">MQWFALVVSVVFSTMGWASEGFLIAQKNPQPAYSKVLVRAGITGNVEVAFTAHSDGSVSKVRVRQSDHPELARASTDAVRQWRYQPWSVSDDTPAEVEVVAPMAFRLYSDLPEGLNEWLKTVKCREITESLQDIADYAWVDSDVFYKTRGYLLGADSTAHMPKEQRLDLISKLNRRASDIVRECRNSPISKFSRHLPADIRKLL</sequence>
<dbReference type="RefSeq" id="WP_109520732.1">
    <property type="nucleotide sequence ID" value="NZ_QFAW01000010.1"/>
</dbReference>
<evidence type="ECO:0000256" key="1">
    <source>
        <dbReference type="ARBA" id="ARBA00004383"/>
    </source>
</evidence>